<evidence type="ECO:0000313" key="2">
    <source>
        <dbReference type="EMBL" id="KAF7503915.1"/>
    </source>
</evidence>
<keyword evidence="3" id="KW-1185">Reference proteome</keyword>
<proteinExistence type="predicted"/>
<evidence type="ECO:0000313" key="3">
    <source>
        <dbReference type="Proteomes" id="UP000606974"/>
    </source>
</evidence>
<comment type="caution">
    <text evidence="2">The sequence shown here is derived from an EMBL/GenBank/DDBJ whole genome shotgun (WGS) entry which is preliminary data.</text>
</comment>
<accession>A0A8H7AET8</accession>
<organism evidence="2 3">
    <name type="scientific">Endocarpon pusillum</name>
    <dbReference type="NCBI Taxonomy" id="364733"/>
    <lineage>
        <taxon>Eukaryota</taxon>
        <taxon>Fungi</taxon>
        <taxon>Dikarya</taxon>
        <taxon>Ascomycota</taxon>
        <taxon>Pezizomycotina</taxon>
        <taxon>Eurotiomycetes</taxon>
        <taxon>Chaetothyriomycetidae</taxon>
        <taxon>Verrucariales</taxon>
        <taxon>Verrucariaceae</taxon>
        <taxon>Endocarpon</taxon>
    </lineage>
</organism>
<dbReference type="AlphaFoldDB" id="A0A8H7AET8"/>
<name>A0A8H7AET8_9EURO</name>
<reference evidence="2" key="1">
    <citation type="submission" date="2020-02" db="EMBL/GenBank/DDBJ databases">
        <authorList>
            <person name="Palmer J.M."/>
        </authorList>
    </citation>
    <scope>NUCLEOTIDE SEQUENCE</scope>
    <source>
        <strain evidence="2">EPUS1.4</strain>
        <tissue evidence="2">Thallus</tissue>
    </source>
</reference>
<sequence>MHDMLKIEVEEHRKTKEAEEEKRYLGQMGKEEWNRFSEALGQRLLGMLESNFEAWYRNETVPKRRRANSRQVC</sequence>
<evidence type="ECO:0000256" key="1">
    <source>
        <dbReference type="SAM" id="MobiDB-lite"/>
    </source>
</evidence>
<feature type="region of interest" description="Disordered" evidence="1">
    <location>
        <begin position="1"/>
        <end position="23"/>
    </location>
</feature>
<gene>
    <name evidence="2" type="ORF">GJ744_002996</name>
</gene>
<dbReference type="Proteomes" id="UP000606974">
    <property type="component" value="Unassembled WGS sequence"/>
</dbReference>
<protein>
    <submittedName>
        <fullName evidence="2">Uncharacterized protein</fullName>
    </submittedName>
</protein>
<dbReference type="EMBL" id="JAACFV010000156">
    <property type="protein sequence ID" value="KAF7503915.1"/>
    <property type="molecule type" value="Genomic_DNA"/>
</dbReference>